<evidence type="ECO:0000256" key="7">
    <source>
        <dbReference type="ARBA" id="ARBA00022833"/>
    </source>
</evidence>
<keyword evidence="6" id="KW-0547">Nucleotide-binding</keyword>
<keyword evidence="8" id="KW-0067">ATP-binding</keyword>
<keyword evidence="7" id="KW-0862">Zinc</keyword>
<evidence type="ECO:0000256" key="10">
    <source>
        <dbReference type="ARBA" id="ARBA00023146"/>
    </source>
</evidence>
<evidence type="ECO:0000256" key="5">
    <source>
        <dbReference type="ARBA" id="ARBA00022723"/>
    </source>
</evidence>
<keyword evidence="15" id="KW-1185">Reference proteome</keyword>
<evidence type="ECO:0000256" key="3">
    <source>
        <dbReference type="ARBA" id="ARBA00022490"/>
    </source>
</evidence>
<keyword evidence="10" id="KW-0030">Aminoacyl-tRNA synthetase</keyword>
<dbReference type="InterPro" id="IPR004154">
    <property type="entry name" value="Anticodon-bd"/>
</dbReference>
<accession>A0ABP4DV32</accession>
<dbReference type="EMBL" id="BAAALD010000002">
    <property type="protein sequence ID" value="GAA1069533.1"/>
    <property type="molecule type" value="Genomic_DNA"/>
</dbReference>
<dbReference type="PROSITE" id="PS50862">
    <property type="entry name" value="AA_TRNA_LIGASE_II"/>
    <property type="match status" value="1"/>
</dbReference>
<keyword evidence="5" id="KW-0479">Metal-binding</keyword>
<dbReference type="SUPFAM" id="SSF52954">
    <property type="entry name" value="Class II aaRS ABD-related"/>
    <property type="match status" value="1"/>
</dbReference>
<organism evidence="14 15">
    <name type="scientific">Kitasatospora arboriphila</name>
    <dbReference type="NCBI Taxonomy" id="258052"/>
    <lineage>
        <taxon>Bacteria</taxon>
        <taxon>Bacillati</taxon>
        <taxon>Actinomycetota</taxon>
        <taxon>Actinomycetes</taxon>
        <taxon>Kitasatosporales</taxon>
        <taxon>Streptomycetaceae</taxon>
        <taxon>Kitasatospora</taxon>
    </lineage>
</organism>
<dbReference type="Gene3D" id="3.40.50.800">
    <property type="entry name" value="Anticodon-binding domain"/>
    <property type="match status" value="1"/>
</dbReference>
<evidence type="ECO:0000313" key="15">
    <source>
        <dbReference type="Proteomes" id="UP001499987"/>
    </source>
</evidence>
<proteinExistence type="inferred from homology"/>
<dbReference type="InterPro" id="IPR002320">
    <property type="entry name" value="Thr-tRNA-ligase_IIa"/>
</dbReference>
<gene>
    <name evidence="14" type="primary">thrS_1</name>
    <name evidence="14" type="ORF">GCM10009663_02320</name>
</gene>
<dbReference type="InterPro" id="IPR036621">
    <property type="entry name" value="Anticodon-bd_dom_sf"/>
</dbReference>
<evidence type="ECO:0000256" key="4">
    <source>
        <dbReference type="ARBA" id="ARBA00022598"/>
    </source>
</evidence>
<dbReference type="InterPro" id="IPR033728">
    <property type="entry name" value="ThrRS_core"/>
</dbReference>
<dbReference type="RefSeq" id="WP_344621524.1">
    <property type="nucleotide sequence ID" value="NZ_BAAALD010000002.1"/>
</dbReference>
<dbReference type="CDD" id="cd00771">
    <property type="entry name" value="ThrRS_core"/>
    <property type="match status" value="1"/>
</dbReference>
<protein>
    <recommendedName>
        <fullName evidence="2 12">Threonine--tRNA ligase</fullName>
        <ecNumber evidence="2 12">6.1.1.3</ecNumber>
    </recommendedName>
</protein>
<evidence type="ECO:0000256" key="8">
    <source>
        <dbReference type="ARBA" id="ARBA00022840"/>
    </source>
</evidence>
<dbReference type="InterPro" id="IPR045864">
    <property type="entry name" value="aa-tRNA-synth_II/BPL/LPL"/>
</dbReference>
<dbReference type="PANTHER" id="PTHR11451">
    <property type="entry name" value="THREONINE-TRNA LIGASE"/>
    <property type="match status" value="1"/>
</dbReference>
<evidence type="ECO:0000256" key="9">
    <source>
        <dbReference type="ARBA" id="ARBA00022917"/>
    </source>
</evidence>
<evidence type="ECO:0000256" key="12">
    <source>
        <dbReference type="NCBIfam" id="TIGR00418"/>
    </source>
</evidence>
<dbReference type="PRINTS" id="PR01047">
    <property type="entry name" value="TRNASYNTHTHR"/>
</dbReference>
<evidence type="ECO:0000256" key="2">
    <source>
        <dbReference type="ARBA" id="ARBA00013163"/>
    </source>
</evidence>
<evidence type="ECO:0000256" key="1">
    <source>
        <dbReference type="ARBA" id="ARBA00008226"/>
    </source>
</evidence>
<dbReference type="Proteomes" id="UP001499987">
    <property type="component" value="Unassembled WGS sequence"/>
</dbReference>
<evidence type="ECO:0000256" key="11">
    <source>
        <dbReference type="ARBA" id="ARBA00049515"/>
    </source>
</evidence>
<comment type="similarity">
    <text evidence="1">Belongs to the class-II aminoacyl-tRNA synthetase family.</text>
</comment>
<dbReference type="Pfam" id="PF03129">
    <property type="entry name" value="HGTP_anticodon"/>
    <property type="match status" value="1"/>
</dbReference>
<comment type="caution">
    <text evidence="14">The sequence shown here is derived from an EMBL/GenBank/DDBJ whole genome shotgun (WGS) entry which is preliminary data.</text>
</comment>
<dbReference type="Pfam" id="PF00587">
    <property type="entry name" value="tRNA-synt_2b"/>
    <property type="match status" value="1"/>
</dbReference>
<dbReference type="InterPro" id="IPR006195">
    <property type="entry name" value="aa-tRNA-synth_II"/>
</dbReference>
<keyword evidence="4 14" id="KW-0436">Ligase</keyword>
<dbReference type="NCBIfam" id="TIGR00418">
    <property type="entry name" value="thrS"/>
    <property type="match status" value="1"/>
</dbReference>
<evidence type="ECO:0000313" key="14">
    <source>
        <dbReference type="EMBL" id="GAA1069533.1"/>
    </source>
</evidence>
<comment type="catalytic activity">
    <reaction evidence="11">
        <text>tRNA(Thr) + L-threonine + ATP = L-threonyl-tRNA(Thr) + AMP + diphosphate + H(+)</text>
        <dbReference type="Rhea" id="RHEA:24624"/>
        <dbReference type="Rhea" id="RHEA-COMP:9670"/>
        <dbReference type="Rhea" id="RHEA-COMP:9704"/>
        <dbReference type="ChEBI" id="CHEBI:15378"/>
        <dbReference type="ChEBI" id="CHEBI:30616"/>
        <dbReference type="ChEBI" id="CHEBI:33019"/>
        <dbReference type="ChEBI" id="CHEBI:57926"/>
        <dbReference type="ChEBI" id="CHEBI:78442"/>
        <dbReference type="ChEBI" id="CHEBI:78534"/>
        <dbReference type="ChEBI" id="CHEBI:456215"/>
        <dbReference type="EC" id="6.1.1.3"/>
    </reaction>
</comment>
<evidence type="ECO:0000256" key="6">
    <source>
        <dbReference type="ARBA" id="ARBA00022741"/>
    </source>
</evidence>
<dbReference type="EC" id="6.1.1.3" evidence="2 12"/>
<sequence length="403" mass="44686">MHESTDHRDHRRLGRELDLFDTDRLIGAGLPYWLPDGAAVRHALEEYVREVERLAGYRHVHSPVLGKRELYEISGHWAHYSEDMFPPMRLGGEEVVLRPSLCPHHAVIFRARPRSHRDLPLRLAELGGMFRSEMSGVLGGLTRVRSIQLNDAHIFCRPDQVAEEVRSALALIHGAYRALGIEPARHRLSLPAEGGKYVADPEMWQRAGRLLAEALDEAGVPYEEEVGEAAFYGPKIDVQVVDRAGRESTLSTVQVDFHQPARFDLGYTGPDGARHRPVMVHRAVIGSVERAVAHLIEVHQGAFPAWLAPVQLLVQPVAEEQRPQAEALVRQALRQGLRAEPADPRSGTLGARVRAGRLVPYQAVIGAAEAADGLVSLRLRDGRRIGPLPEAEALRLIGDEARP</sequence>
<dbReference type="InterPro" id="IPR002314">
    <property type="entry name" value="aa-tRNA-synt_IIb"/>
</dbReference>
<dbReference type="PANTHER" id="PTHR11451:SF56">
    <property type="entry name" value="THREONINE--TRNA LIGASE 1"/>
    <property type="match status" value="1"/>
</dbReference>
<dbReference type="SUPFAM" id="SSF55681">
    <property type="entry name" value="Class II aaRS and biotin synthetases"/>
    <property type="match status" value="1"/>
</dbReference>
<dbReference type="Gene3D" id="3.30.930.10">
    <property type="entry name" value="Bira Bifunctional Protein, Domain 2"/>
    <property type="match status" value="1"/>
</dbReference>
<reference evidence="15" key="1">
    <citation type="journal article" date="2019" name="Int. J. Syst. Evol. Microbiol.">
        <title>The Global Catalogue of Microorganisms (GCM) 10K type strain sequencing project: providing services to taxonomists for standard genome sequencing and annotation.</title>
        <authorList>
            <consortium name="The Broad Institute Genomics Platform"/>
            <consortium name="The Broad Institute Genome Sequencing Center for Infectious Disease"/>
            <person name="Wu L."/>
            <person name="Ma J."/>
        </authorList>
    </citation>
    <scope>NUCLEOTIDE SEQUENCE [LARGE SCALE GENOMIC DNA]</scope>
    <source>
        <strain evidence="15">JCM 13002</strain>
    </source>
</reference>
<keyword evidence="9" id="KW-0648">Protein biosynthesis</keyword>
<keyword evidence="3" id="KW-0963">Cytoplasm</keyword>
<dbReference type="GO" id="GO:0016874">
    <property type="term" value="F:ligase activity"/>
    <property type="evidence" value="ECO:0007669"/>
    <property type="project" value="UniProtKB-KW"/>
</dbReference>
<evidence type="ECO:0000259" key="13">
    <source>
        <dbReference type="PROSITE" id="PS50862"/>
    </source>
</evidence>
<feature type="domain" description="Aminoacyl-transfer RNA synthetases class-II family profile" evidence="13">
    <location>
        <begin position="35"/>
        <end position="304"/>
    </location>
</feature>
<name>A0ABP4DV32_9ACTN</name>